<keyword evidence="2" id="KW-1185">Reference proteome</keyword>
<reference evidence="1" key="1">
    <citation type="submission" date="2020-05" db="EMBL/GenBank/DDBJ databases">
        <title>Complete genome sequence of Pseudomonas sp. Sm006.</title>
        <authorList>
            <person name="Takeuchi K."/>
            <person name="Someya N."/>
        </authorList>
    </citation>
    <scope>NUCLEOTIDE SEQUENCE</scope>
    <source>
        <strain evidence="1">Sm006</strain>
    </source>
</reference>
<dbReference type="RefSeq" id="WP_265168218.1">
    <property type="nucleotide sequence ID" value="NZ_AP023081.1"/>
</dbReference>
<dbReference type="Proteomes" id="UP001064896">
    <property type="component" value="Chromosome"/>
</dbReference>
<dbReference type="EMBL" id="AP023081">
    <property type="protein sequence ID" value="BCD88021.1"/>
    <property type="molecule type" value="Genomic_DNA"/>
</dbReference>
<sequence>MSEYDPKGRYDLITGTGEKIAEVVKGVLYEVAPDYRQPAGELTAVARIDGLTAIRSDGAVFQLVPQA</sequence>
<gene>
    <name evidence="1" type="ORF">PSm6_44280</name>
</gene>
<name>A0ABM7LEN4_9PSED</name>
<evidence type="ECO:0000313" key="1">
    <source>
        <dbReference type="EMBL" id="BCD88021.1"/>
    </source>
</evidence>
<organism evidence="1 2">
    <name type="scientific">Pseudomonas solani</name>
    <dbReference type="NCBI Taxonomy" id="2731552"/>
    <lineage>
        <taxon>Bacteria</taxon>
        <taxon>Pseudomonadati</taxon>
        <taxon>Pseudomonadota</taxon>
        <taxon>Gammaproteobacteria</taxon>
        <taxon>Pseudomonadales</taxon>
        <taxon>Pseudomonadaceae</taxon>
        <taxon>Pseudomonas</taxon>
    </lineage>
</organism>
<accession>A0ABM7LEN4</accession>
<proteinExistence type="predicted"/>
<evidence type="ECO:0000313" key="2">
    <source>
        <dbReference type="Proteomes" id="UP001064896"/>
    </source>
</evidence>
<protein>
    <submittedName>
        <fullName evidence="1">Uncharacterized protein</fullName>
    </submittedName>
</protein>